<evidence type="ECO:0000313" key="2">
    <source>
        <dbReference type="Proteomes" id="UP000790347"/>
    </source>
</evidence>
<organism evidence="1 2">
    <name type="scientific">Dermatophagoides farinae</name>
    <name type="common">American house dust mite</name>
    <dbReference type="NCBI Taxonomy" id="6954"/>
    <lineage>
        <taxon>Eukaryota</taxon>
        <taxon>Metazoa</taxon>
        <taxon>Ecdysozoa</taxon>
        <taxon>Arthropoda</taxon>
        <taxon>Chelicerata</taxon>
        <taxon>Arachnida</taxon>
        <taxon>Acari</taxon>
        <taxon>Acariformes</taxon>
        <taxon>Sarcoptiformes</taxon>
        <taxon>Astigmata</taxon>
        <taxon>Psoroptidia</taxon>
        <taxon>Analgoidea</taxon>
        <taxon>Pyroglyphidae</taxon>
        <taxon>Dermatophagoidinae</taxon>
        <taxon>Dermatophagoides</taxon>
    </lineage>
</organism>
<gene>
    <name evidence="1" type="ORF">DERF_005479</name>
</gene>
<keyword evidence="2" id="KW-1185">Reference proteome</keyword>
<accession>A0A922I5Q5</accession>
<comment type="caution">
    <text evidence="1">The sequence shown here is derived from an EMBL/GenBank/DDBJ whole genome shotgun (WGS) entry which is preliminary data.</text>
</comment>
<evidence type="ECO:0000313" key="1">
    <source>
        <dbReference type="EMBL" id="KAH9521855.1"/>
    </source>
</evidence>
<reference evidence="1" key="2">
    <citation type="journal article" date="2022" name="Res Sq">
        <title>Comparative Genomics Reveals Insights into the Divergent Evolution of Astigmatic Mites and Household Pest Adaptations.</title>
        <authorList>
            <person name="Xiong Q."/>
            <person name="Wan A.T.-Y."/>
            <person name="Liu X.-Y."/>
            <person name="Fung C.S.-H."/>
            <person name="Xiao X."/>
            <person name="Malainual N."/>
            <person name="Hou J."/>
            <person name="Wang L."/>
            <person name="Wang M."/>
            <person name="Yang K."/>
            <person name="Cui Y."/>
            <person name="Leung E."/>
            <person name="Nong W."/>
            <person name="Shin S.-K."/>
            <person name="Au S."/>
            <person name="Jeong K.Y."/>
            <person name="Chew F.T."/>
            <person name="Hui J."/>
            <person name="Leung T.F."/>
            <person name="Tungtrongchitr A."/>
            <person name="Zhong N."/>
            <person name="Liu Z."/>
            <person name="Tsui S."/>
        </authorList>
    </citation>
    <scope>NUCLEOTIDE SEQUENCE</scope>
    <source>
        <strain evidence="1">Derf</strain>
        <tissue evidence="1">Whole organism</tissue>
    </source>
</reference>
<dbReference type="AlphaFoldDB" id="A0A922I5Q5"/>
<sequence length="95" mass="10773">MAVVEFATMNSARLAAMGVSPLCPDCWWLSCTGDTLCHNEYDPGYFLYSKQIGLTLHRYVSDAIRWMVSGLHGSRVHTLFLQRRSPCYDRAIAEN</sequence>
<dbReference type="EMBL" id="ASGP02000002">
    <property type="protein sequence ID" value="KAH9521855.1"/>
    <property type="molecule type" value="Genomic_DNA"/>
</dbReference>
<reference evidence="1" key="1">
    <citation type="submission" date="2013-05" db="EMBL/GenBank/DDBJ databases">
        <authorList>
            <person name="Yim A.K.Y."/>
            <person name="Chan T.F."/>
            <person name="Ji K.M."/>
            <person name="Liu X.Y."/>
            <person name="Zhou J.W."/>
            <person name="Li R.Q."/>
            <person name="Yang K.Y."/>
            <person name="Li J."/>
            <person name="Li M."/>
            <person name="Law P.T.W."/>
            <person name="Wu Y.L."/>
            <person name="Cai Z.L."/>
            <person name="Qin H."/>
            <person name="Bao Y."/>
            <person name="Leung R.K.K."/>
            <person name="Ng P.K.S."/>
            <person name="Zou J."/>
            <person name="Zhong X.J."/>
            <person name="Ran P.X."/>
            <person name="Zhong N.S."/>
            <person name="Liu Z.G."/>
            <person name="Tsui S.K.W."/>
        </authorList>
    </citation>
    <scope>NUCLEOTIDE SEQUENCE</scope>
    <source>
        <strain evidence="1">Derf</strain>
        <tissue evidence="1">Whole organism</tissue>
    </source>
</reference>
<dbReference type="Proteomes" id="UP000790347">
    <property type="component" value="Unassembled WGS sequence"/>
</dbReference>
<proteinExistence type="predicted"/>
<protein>
    <submittedName>
        <fullName evidence="1">Uncharacterized protein</fullName>
    </submittedName>
</protein>
<name>A0A922I5Q5_DERFA</name>